<accession>A0A3P7JNE7</accession>
<protein>
    <submittedName>
        <fullName evidence="1">Uncharacterized protein</fullName>
    </submittedName>
</protein>
<organism evidence="1 2">
    <name type="scientific">Strongylus vulgaris</name>
    <name type="common">Blood worm</name>
    <dbReference type="NCBI Taxonomy" id="40348"/>
    <lineage>
        <taxon>Eukaryota</taxon>
        <taxon>Metazoa</taxon>
        <taxon>Ecdysozoa</taxon>
        <taxon>Nematoda</taxon>
        <taxon>Chromadorea</taxon>
        <taxon>Rhabditida</taxon>
        <taxon>Rhabditina</taxon>
        <taxon>Rhabditomorpha</taxon>
        <taxon>Strongyloidea</taxon>
        <taxon>Strongylidae</taxon>
        <taxon>Strongylus</taxon>
    </lineage>
</organism>
<dbReference type="Proteomes" id="UP000270094">
    <property type="component" value="Unassembled WGS sequence"/>
</dbReference>
<sequence length="72" mass="8076">MQMTSTSASFAKTLNHHWTTLLMKTLWKERLYFGGAVRAVKHGHTGTACDIETALCAMEYLSLRASLLENCK</sequence>
<proteinExistence type="predicted"/>
<gene>
    <name evidence="1" type="ORF">SVUK_LOCUS19894</name>
</gene>
<keyword evidence="2" id="KW-1185">Reference proteome</keyword>
<evidence type="ECO:0000313" key="1">
    <source>
        <dbReference type="EMBL" id="VDM84896.1"/>
    </source>
</evidence>
<reference evidence="1 2" key="1">
    <citation type="submission" date="2018-11" db="EMBL/GenBank/DDBJ databases">
        <authorList>
            <consortium name="Pathogen Informatics"/>
        </authorList>
    </citation>
    <scope>NUCLEOTIDE SEQUENCE [LARGE SCALE GENOMIC DNA]</scope>
</reference>
<name>A0A3P7JNE7_STRVU</name>
<dbReference type="EMBL" id="UYYB01134223">
    <property type="protein sequence ID" value="VDM84896.1"/>
    <property type="molecule type" value="Genomic_DNA"/>
</dbReference>
<dbReference type="AlphaFoldDB" id="A0A3P7JNE7"/>
<evidence type="ECO:0000313" key="2">
    <source>
        <dbReference type="Proteomes" id="UP000270094"/>
    </source>
</evidence>